<gene>
    <name evidence="1" type="ORF">L1987_16678</name>
</gene>
<reference evidence="1 2" key="2">
    <citation type="journal article" date="2022" name="Mol. Ecol. Resour.">
        <title>The genomes of chicory, endive, great burdock and yacon provide insights into Asteraceae paleo-polyploidization history and plant inulin production.</title>
        <authorList>
            <person name="Fan W."/>
            <person name="Wang S."/>
            <person name="Wang H."/>
            <person name="Wang A."/>
            <person name="Jiang F."/>
            <person name="Liu H."/>
            <person name="Zhao H."/>
            <person name="Xu D."/>
            <person name="Zhang Y."/>
        </authorList>
    </citation>
    <scope>NUCLEOTIDE SEQUENCE [LARGE SCALE GENOMIC DNA]</scope>
    <source>
        <strain evidence="2">cv. Yunnan</strain>
        <tissue evidence="1">Leaves</tissue>
    </source>
</reference>
<comment type="caution">
    <text evidence="1">The sequence shown here is derived from an EMBL/GenBank/DDBJ whole genome shotgun (WGS) entry which is preliminary data.</text>
</comment>
<organism evidence="1 2">
    <name type="scientific">Smallanthus sonchifolius</name>
    <dbReference type="NCBI Taxonomy" id="185202"/>
    <lineage>
        <taxon>Eukaryota</taxon>
        <taxon>Viridiplantae</taxon>
        <taxon>Streptophyta</taxon>
        <taxon>Embryophyta</taxon>
        <taxon>Tracheophyta</taxon>
        <taxon>Spermatophyta</taxon>
        <taxon>Magnoliopsida</taxon>
        <taxon>eudicotyledons</taxon>
        <taxon>Gunneridae</taxon>
        <taxon>Pentapetalae</taxon>
        <taxon>asterids</taxon>
        <taxon>campanulids</taxon>
        <taxon>Asterales</taxon>
        <taxon>Asteraceae</taxon>
        <taxon>Asteroideae</taxon>
        <taxon>Heliantheae alliance</taxon>
        <taxon>Millerieae</taxon>
        <taxon>Smallanthus</taxon>
    </lineage>
</organism>
<protein>
    <submittedName>
        <fullName evidence="1">Uncharacterized protein</fullName>
    </submittedName>
</protein>
<proteinExistence type="predicted"/>
<evidence type="ECO:0000313" key="2">
    <source>
        <dbReference type="Proteomes" id="UP001056120"/>
    </source>
</evidence>
<keyword evidence="2" id="KW-1185">Reference proteome</keyword>
<dbReference type="EMBL" id="CM042023">
    <property type="protein sequence ID" value="KAI3811979.1"/>
    <property type="molecule type" value="Genomic_DNA"/>
</dbReference>
<evidence type="ECO:0000313" key="1">
    <source>
        <dbReference type="EMBL" id="KAI3811979.1"/>
    </source>
</evidence>
<name>A0ACB9IVC0_9ASTR</name>
<accession>A0ACB9IVC0</accession>
<sequence>MSSTRYTFGVRLCLQKNAISDHGTVVEEPCPLSHESMTVIKVHKLSLSVGLSPLHSHHNSQPTHTSLVNGVNTPQAAAHPHHPLPPVIRLYTPQTSSPH</sequence>
<dbReference type="Proteomes" id="UP001056120">
    <property type="component" value="Linkage Group LG06"/>
</dbReference>
<reference evidence="2" key="1">
    <citation type="journal article" date="2022" name="Mol. Ecol. Resour.">
        <title>The genomes of chicory, endive, great burdock and yacon provide insights into Asteraceae palaeo-polyploidization history and plant inulin production.</title>
        <authorList>
            <person name="Fan W."/>
            <person name="Wang S."/>
            <person name="Wang H."/>
            <person name="Wang A."/>
            <person name="Jiang F."/>
            <person name="Liu H."/>
            <person name="Zhao H."/>
            <person name="Xu D."/>
            <person name="Zhang Y."/>
        </authorList>
    </citation>
    <scope>NUCLEOTIDE SEQUENCE [LARGE SCALE GENOMIC DNA]</scope>
    <source>
        <strain evidence="2">cv. Yunnan</strain>
    </source>
</reference>